<dbReference type="AlphaFoldDB" id="A0A1H3WKM8"/>
<dbReference type="Proteomes" id="UP000187280">
    <property type="component" value="Unassembled WGS sequence"/>
</dbReference>
<dbReference type="EMBL" id="FNQS01000001">
    <property type="protein sequence ID" value="SDZ87351.1"/>
    <property type="molecule type" value="Genomic_DNA"/>
</dbReference>
<organism evidence="1 2">
    <name type="scientific">Lonsdalea quercina</name>
    <dbReference type="NCBI Taxonomy" id="71657"/>
    <lineage>
        <taxon>Bacteria</taxon>
        <taxon>Pseudomonadati</taxon>
        <taxon>Pseudomonadota</taxon>
        <taxon>Gammaproteobacteria</taxon>
        <taxon>Enterobacterales</taxon>
        <taxon>Pectobacteriaceae</taxon>
        <taxon>Lonsdalea</taxon>
    </lineage>
</organism>
<gene>
    <name evidence="1" type="ORF">SAMN02982996_00523</name>
</gene>
<evidence type="ECO:0000313" key="1">
    <source>
        <dbReference type="EMBL" id="SDZ87351.1"/>
    </source>
</evidence>
<proteinExistence type="predicted"/>
<sequence length="40" mass="4383">MSDSMLLVQTLRATTLMTSRDSGHTAVAFSFSSLSPFTMR</sequence>
<name>A0A1H3WKM8_9GAMM</name>
<reference evidence="1 2" key="1">
    <citation type="submission" date="2016-10" db="EMBL/GenBank/DDBJ databases">
        <authorList>
            <person name="de Groot N.N."/>
        </authorList>
    </citation>
    <scope>NUCLEOTIDE SEQUENCE [LARGE SCALE GENOMIC DNA]</scope>
    <source>
        <strain evidence="1 2">ATCC 29281</strain>
    </source>
</reference>
<evidence type="ECO:0000313" key="2">
    <source>
        <dbReference type="Proteomes" id="UP000187280"/>
    </source>
</evidence>
<protein>
    <submittedName>
        <fullName evidence="1">Uncharacterized protein</fullName>
    </submittedName>
</protein>
<keyword evidence="2" id="KW-1185">Reference proteome</keyword>
<accession>A0A1H3WKM8</accession>